<dbReference type="OrthoDB" id="9835962at2"/>
<keyword evidence="1" id="KW-0614">Plasmid</keyword>
<accession>A0A5B7YIA3</accession>
<organism evidence="1 2">
    <name type="scientific">Salinimonas iocasae</name>
    <dbReference type="NCBI Taxonomy" id="2572577"/>
    <lineage>
        <taxon>Bacteria</taxon>
        <taxon>Pseudomonadati</taxon>
        <taxon>Pseudomonadota</taxon>
        <taxon>Gammaproteobacteria</taxon>
        <taxon>Alteromonadales</taxon>
        <taxon>Alteromonadaceae</taxon>
        <taxon>Alteromonas/Salinimonas group</taxon>
        <taxon>Salinimonas</taxon>
    </lineage>
</organism>
<dbReference type="AlphaFoldDB" id="A0A5B7YIA3"/>
<geneLocation type="plasmid" evidence="1 2">
    <name>plas12</name>
</geneLocation>
<proteinExistence type="predicted"/>
<dbReference type="RefSeq" id="WP_139758021.1">
    <property type="nucleotide sequence ID" value="NZ_CP039853.1"/>
</dbReference>
<protein>
    <submittedName>
        <fullName evidence="1">Uncharacterized protein</fullName>
    </submittedName>
</protein>
<gene>
    <name evidence="1" type="ORF">FBQ74_17245</name>
</gene>
<keyword evidence="2" id="KW-1185">Reference proteome</keyword>
<dbReference type="Proteomes" id="UP000304912">
    <property type="component" value="Plasmid plas12"/>
</dbReference>
<dbReference type="EMBL" id="CP039853">
    <property type="protein sequence ID" value="QCZ95294.1"/>
    <property type="molecule type" value="Genomic_DNA"/>
</dbReference>
<evidence type="ECO:0000313" key="2">
    <source>
        <dbReference type="Proteomes" id="UP000304912"/>
    </source>
</evidence>
<name>A0A5B7YIA3_9ALTE</name>
<reference evidence="1 2" key="1">
    <citation type="submission" date="2019-04" db="EMBL/GenBank/DDBJ databases">
        <title>Salinimonas iocasae sp. nov., a halophilic bacterium isolated from the outer tube casing of tubeworms in Okinawa Trough.</title>
        <authorList>
            <person name="Zhang H."/>
            <person name="Wang H."/>
            <person name="Li C."/>
        </authorList>
    </citation>
    <scope>NUCLEOTIDE SEQUENCE [LARGE SCALE GENOMIC DNA]</scope>
    <source>
        <strain evidence="1 2">KX18D6</strain>
        <plasmid evidence="1 2">plas12</plasmid>
    </source>
</reference>
<dbReference type="KEGG" id="salk:FBQ74_17245"/>
<evidence type="ECO:0000313" key="1">
    <source>
        <dbReference type="EMBL" id="QCZ95294.1"/>
    </source>
</evidence>
<sequence length="109" mass="12225">MQKIKSLVDDIGSQVYQPQLDDSLGDPKTKTVVHQYATEVTKNRIVVNYIVVALLQGSINNKDAMALVERASTYEGLNDVYSSLIEKVSQIILKPDECRQFKVTTIQSH</sequence>